<proteinExistence type="predicted"/>
<gene>
    <name evidence="1" type="ORF">L1987_41633</name>
</gene>
<protein>
    <submittedName>
        <fullName evidence="1">Uncharacterized protein</fullName>
    </submittedName>
</protein>
<keyword evidence="2" id="KW-1185">Reference proteome</keyword>
<reference evidence="2" key="1">
    <citation type="journal article" date="2022" name="Mol. Ecol. Resour.">
        <title>The genomes of chicory, endive, great burdock and yacon provide insights into Asteraceae palaeo-polyploidization history and plant inulin production.</title>
        <authorList>
            <person name="Fan W."/>
            <person name="Wang S."/>
            <person name="Wang H."/>
            <person name="Wang A."/>
            <person name="Jiang F."/>
            <person name="Liu H."/>
            <person name="Zhao H."/>
            <person name="Xu D."/>
            <person name="Zhang Y."/>
        </authorList>
    </citation>
    <scope>NUCLEOTIDE SEQUENCE [LARGE SCALE GENOMIC DNA]</scope>
    <source>
        <strain evidence="2">cv. Yunnan</strain>
    </source>
</reference>
<evidence type="ECO:0000313" key="2">
    <source>
        <dbReference type="Proteomes" id="UP001056120"/>
    </source>
</evidence>
<reference evidence="1 2" key="2">
    <citation type="journal article" date="2022" name="Mol. Ecol. Resour.">
        <title>The genomes of chicory, endive, great burdock and yacon provide insights into Asteraceae paleo-polyploidization history and plant inulin production.</title>
        <authorList>
            <person name="Fan W."/>
            <person name="Wang S."/>
            <person name="Wang H."/>
            <person name="Wang A."/>
            <person name="Jiang F."/>
            <person name="Liu H."/>
            <person name="Zhao H."/>
            <person name="Xu D."/>
            <person name="Zhang Y."/>
        </authorList>
    </citation>
    <scope>NUCLEOTIDE SEQUENCE [LARGE SCALE GENOMIC DNA]</scope>
    <source>
        <strain evidence="2">cv. Yunnan</strain>
        <tissue evidence="1">Leaves</tissue>
    </source>
</reference>
<sequence length="955" mass="107013">MESDTRTAEEKALDKWLPVTSSRNAKWWYSAFHNVTAMVGAGVLSLPYALSELGWGFGITVLFMSWVITLYTLWQMVNMHEAVPGKRFDRYHELGQHAFGERLGLFIVVPQQLVVEVGTCIVYMVTGGKSLQKFQQLVCPDCKPLRTTYFILIFSSVHFVLAHLPNFNSITCVSLAAAVMSLSYSVIAWVAALDGGTHEDVDYSLRSKTPVGQMFGMFTALGDVAFAYAGHNVVLEIQATIPSTPEKPSKGPMWLGCFVAYIIVAICYFPVAIIGYYIFGNKVDDNILITLDHPRWLIAMANMFVIIHVIGGYQIYSMPVYDMIETFLVKAMKFQPSSILRFTVRTSFVDQIRAEFRKNNFVLVEEEEILQKCLTFCINYNLSPSDLVSSWDLYSINRQLELTVSDAHMDAFRQQLQSEQKEAIIEKEQGLHSYTDVTMEIDDEHEDAKEVVPTSPAVQNDVDLESFDVTPITNGKMHSLGKPLELVTPFGQRKDKFVVHSTLNNLPTVHDIKNEHGEENSDDDVIKRVQPIKRCSLEINGSQPAPGCRYMYDRTEDKFNHLEDRIMKYSEALVTSQLYDELVDPSVASQKTIFTVGMICCEEEGRLKEKPIMLQSSVEHSGGQRVRLEMQKLEQFSIFPGQVVGVEGHNPSGHCLVATKIVDYVPLSVPDDDNFRQTKRQAMDQDNQPADSSDISSDLSLIIASGPFTTTDNLFFEPLSDLLAYAQRKQPQLLVLLGPFIDSEHPEIKKGALSKTYDELFRLEVLKRLQDYMEYMGSAARVILVPSVRDAHHDHVFPQPAFDINLADINDQITCITNPGIISANKVKVGCCSVDVLKQLSTDVVSRGIKNRMNTLTNHLLSQRSFYPLYPSAEDTPVDFSLAPEAFQMSVIPDILIVPSDLTQFMKVLSLEGSSEVKCICVNPGRLARGEGGGHFVELNFHGTPDSSSASVIRI</sequence>
<comment type="caution">
    <text evidence="1">The sequence shown here is derived from an EMBL/GenBank/DDBJ whole genome shotgun (WGS) entry which is preliminary data.</text>
</comment>
<dbReference type="Proteomes" id="UP001056120">
    <property type="component" value="Linkage Group LG13"/>
</dbReference>
<accession>A0ACB9GUU3</accession>
<evidence type="ECO:0000313" key="1">
    <source>
        <dbReference type="EMBL" id="KAI3787275.1"/>
    </source>
</evidence>
<dbReference type="EMBL" id="CM042030">
    <property type="protein sequence ID" value="KAI3787275.1"/>
    <property type="molecule type" value="Genomic_DNA"/>
</dbReference>
<organism evidence="1 2">
    <name type="scientific">Smallanthus sonchifolius</name>
    <dbReference type="NCBI Taxonomy" id="185202"/>
    <lineage>
        <taxon>Eukaryota</taxon>
        <taxon>Viridiplantae</taxon>
        <taxon>Streptophyta</taxon>
        <taxon>Embryophyta</taxon>
        <taxon>Tracheophyta</taxon>
        <taxon>Spermatophyta</taxon>
        <taxon>Magnoliopsida</taxon>
        <taxon>eudicotyledons</taxon>
        <taxon>Gunneridae</taxon>
        <taxon>Pentapetalae</taxon>
        <taxon>asterids</taxon>
        <taxon>campanulids</taxon>
        <taxon>Asterales</taxon>
        <taxon>Asteraceae</taxon>
        <taxon>Asteroideae</taxon>
        <taxon>Heliantheae alliance</taxon>
        <taxon>Millerieae</taxon>
        <taxon>Smallanthus</taxon>
    </lineage>
</organism>
<name>A0ACB9GUU3_9ASTR</name>